<accession>A0A024W851</accession>
<gene>
    <name evidence="2" type="ORF">PFTANZ_02576</name>
</gene>
<sequence length="75" mass="9437">MYVCMYFESKNVLFLTLILRNKCYAYYILFFTGFISVYMKIFKLHKCDNYINYIFLLFEFNREIKIEKNEIKYNY</sequence>
<evidence type="ECO:0000313" key="3">
    <source>
        <dbReference type="Proteomes" id="UP000030708"/>
    </source>
</evidence>
<keyword evidence="1" id="KW-0812">Transmembrane</keyword>
<organism evidence="2 3">
    <name type="scientific">Plasmodium falciparum Tanzania</name>
    <name type="common">2000708</name>
    <dbReference type="NCBI Taxonomy" id="1036725"/>
    <lineage>
        <taxon>Eukaryota</taxon>
        <taxon>Sar</taxon>
        <taxon>Alveolata</taxon>
        <taxon>Apicomplexa</taxon>
        <taxon>Aconoidasida</taxon>
        <taxon>Haemosporida</taxon>
        <taxon>Plasmodiidae</taxon>
        <taxon>Plasmodium</taxon>
        <taxon>Plasmodium (Laverania)</taxon>
    </lineage>
</organism>
<evidence type="ECO:0000313" key="2">
    <source>
        <dbReference type="EMBL" id="ETW36753.1"/>
    </source>
</evidence>
<name>A0A024W851_PLAFA</name>
<feature type="transmembrane region" description="Helical" evidence="1">
    <location>
        <begin position="24"/>
        <end position="42"/>
    </location>
</feature>
<reference evidence="2 3" key="2">
    <citation type="submission" date="2013-02" db="EMBL/GenBank/DDBJ databases">
        <title>The Genome Sequence of Plasmodium falciparum Tanzania (2000708).</title>
        <authorList>
            <consortium name="The Broad Institute Genome Sequencing Platform"/>
            <consortium name="The Broad Institute Genome Sequencing Center for Infectious Disease"/>
            <person name="Neafsey D."/>
            <person name="Cheeseman I."/>
            <person name="Volkman S."/>
            <person name="Adams J."/>
            <person name="Walker B."/>
            <person name="Young S.K."/>
            <person name="Zeng Q."/>
            <person name="Gargeya S."/>
            <person name="Fitzgerald M."/>
            <person name="Haas B."/>
            <person name="Abouelleil A."/>
            <person name="Alvarado L."/>
            <person name="Arachchi H.M."/>
            <person name="Berlin A.M."/>
            <person name="Chapman S.B."/>
            <person name="Dewar J."/>
            <person name="Goldberg J."/>
            <person name="Griggs A."/>
            <person name="Gujja S."/>
            <person name="Hansen M."/>
            <person name="Howarth C."/>
            <person name="Imamovic A."/>
            <person name="Larimer J."/>
            <person name="McCowan C."/>
            <person name="Murphy C."/>
            <person name="Neiman D."/>
            <person name="Pearson M."/>
            <person name="Priest M."/>
            <person name="Roberts A."/>
            <person name="Saif S."/>
            <person name="Shea T."/>
            <person name="Sisk P."/>
            <person name="Sykes S."/>
            <person name="Wortman J."/>
            <person name="Nusbaum C."/>
            <person name="Birren B."/>
        </authorList>
    </citation>
    <scope>NUCLEOTIDE SEQUENCE [LARGE SCALE GENOMIC DNA]</scope>
    <source>
        <strain evidence="3">Tanzania (2000708)</strain>
    </source>
</reference>
<reference evidence="2 3" key="1">
    <citation type="submission" date="2013-02" db="EMBL/GenBank/DDBJ databases">
        <title>The Genome Annotation of Plasmodium falciparum Tanzania (2000708).</title>
        <authorList>
            <consortium name="The Broad Institute Genome Sequencing Platform"/>
            <consortium name="The Broad Institute Genome Sequencing Center for Infectious Disease"/>
            <person name="Neafsey D."/>
            <person name="Hoffman S."/>
            <person name="Volkman S."/>
            <person name="Rosenthal P."/>
            <person name="Walker B."/>
            <person name="Young S.K."/>
            <person name="Zeng Q."/>
            <person name="Gargeya S."/>
            <person name="Fitzgerald M."/>
            <person name="Haas B."/>
            <person name="Abouelleil A."/>
            <person name="Allen A.W."/>
            <person name="Alvarado L."/>
            <person name="Arachchi H.M."/>
            <person name="Berlin A.M."/>
            <person name="Chapman S.B."/>
            <person name="Gainer-Dewar J."/>
            <person name="Goldberg J."/>
            <person name="Griggs A."/>
            <person name="Gujja S."/>
            <person name="Hansen M."/>
            <person name="Howarth C."/>
            <person name="Imamovic A."/>
            <person name="Ireland A."/>
            <person name="Larimer J."/>
            <person name="McCowan C."/>
            <person name="Murphy C."/>
            <person name="Pearson M."/>
            <person name="Poon T.W."/>
            <person name="Priest M."/>
            <person name="Roberts A."/>
            <person name="Saif S."/>
            <person name="Shea T."/>
            <person name="Sisk P."/>
            <person name="Sykes S."/>
            <person name="Wortman J."/>
            <person name="Nusbaum C."/>
            <person name="Birren B."/>
        </authorList>
    </citation>
    <scope>NUCLEOTIDE SEQUENCE [LARGE SCALE GENOMIC DNA]</scope>
    <source>
        <strain evidence="3">Tanzania (2000708)</strain>
    </source>
</reference>
<dbReference type="Proteomes" id="UP000030708">
    <property type="component" value="Unassembled WGS sequence"/>
</dbReference>
<keyword evidence="1" id="KW-0472">Membrane</keyword>
<keyword evidence="1" id="KW-1133">Transmembrane helix</keyword>
<evidence type="ECO:0000256" key="1">
    <source>
        <dbReference type="SAM" id="Phobius"/>
    </source>
</evidence>
<proteinExistence type="predicted"/>
<protein>
    <submittedName>
        <fullName evidence="2">Uncharacterized protein</fullName>
    </submittedName>
</protein>
<dbReference type="AlphaFoldDB" id="A0A024W851"/>
<dbReference type="EMBL" id="KI926401">
    <property type="protein sequence ID" value="ETW36753.1"/>
    <property type="molecule type" value="Genomic_DNA"/>
</dbReference>